<name>A0A1Y1WIY4_9FUNG</name>
<accession>A0A1Y1WIY4</accession>
<dbReference type="RefSeq" id="XP_040746752.1">
    <property type="nucleotide sequence ID" value="XM_040885897.1"/>
</dbReference>
<comment type="caution">
    <text evidence="7">The sequence shown here is derived from an EMBL/GenBank/DDBJ whole genome shotgun (WGS) entry which is preliminary data.</text>
</comment>
<comment type="subcellular location">
    <subcellularLocation>
        <location evidence="1">Nucleus</location>
    </subcellularLocation>
</comment>
<sequence>MIVDGDSPGNAKPKKRASIKRFFGRAEADEGRTPQQNPVSAKKSKKPAPAAPVTDENGQPQQHQHDEQPRALAIFKNAAIASTYHFHQLVAQLTESKSLPLTEVPTAFHPLIALIVQEKDNIIATLAKIVEAQICPMVVDEDGGTSTMPVFAPSTLETAIADIAEHRNYGVLPSAVRQCCEPETADVPHSLATYRWEVKDIEMLPKDVHSAVKKRRARRAEAQAECTQWFTTVDEETRQQILAGTLKKARITPCKQSTGTGEAAATPALMDSSTSANSKPSKQAAQDLASPKRPKNILRGQKSLVNFFTLEKGSDKDKKQAVEQISSASDPKSGYEAMFHPFHLRQSATMYRYQRPTTFSEDRFNQATQSASNTDVSCLLAEFKNSAARANTECEARRRAVADQPPAVCDGVELDDAELHLIRLRSMPMKCLHFYDNRRPDYWGTWSRRLKSVSARRPFARDSVALDYDFDSDGEWCIEDDEGEELKSDDEDDEDDEDEEDEEDDTDFIVGDSDVITEFSGGPSALGDEDDDDGDEEEDLDHNGLNSDTEDDYVSEEEVMEDIDPDEEVGADLALPEPEAAEETKPTTRSAHQPRSSAHSGRHLTPKHQSDKQVQPRRKKVMPLAPIVVGPIWNDSDQLPADDPRARALAALTVTCIDCSMPLTISIDPQPMLTNKENKGADGGNRKDIEVTDDVLRILVEVLHASPLGVAKLVDELKTRLERLIHEHAVKEKRPPSTRPIWCFRMQRKHRAHDEDSEEQAANDVVQQRVSGPEHDD</sequence>
<feature type="region of interest" description="Disordered" evidence="5">
    <location>
        <begin position="579"/>
        <end position="619"/>
    </location>
</feature>
<feature type="region of interest" description="Disordered" evidence="5">
    <location>
        <begin position="1"/>
        <end position="67"/>
    </location>
</feature>
<feature type="compositionally biased region" description="Polar residues" evidence="5">
    <location>
        <begin position="271"/>
        <end position="284"/>
    </location>
</feature>
<keyword evidence="8" id="KW-1185">Reference proteome</keyword>
<feature type="compositionally biased region" description="Acidic residues" evidence="5">
    <location>
        <begin position="527"/>
        <end position="540"/>
    </location>
</feature>
<dbReference type="PANTHER" id="PTHR15272">
    <property type="entry name" value="CHROMATIN ASSEMBLY FACTOR 1 SUBUNIT A CAF-1 SUBUNIT A"/>
    <property type="match status" value="1"/>
</dbReference>
<evidence type="ECO:0000256" key="4">
    <source>
        <dbReference type="ARBA" id="ARBA00023242"/>
    </source>
</evidence>
<gene>
    <name evidence="7" type="ORF">DL89DRAFT_263598</name>
</gene>
<keyword evidence="3" id="KW-0234">DNA repair</keyword>
<evidence type="ECO:0000256" key="2">
    <source>
        <dbReference type="ARBA" id="ARBA00022763"/>
    </source>
</evidence>
<dbReference type="EMBL" id="MCFD01000001">
    <property type="protein sequence ID" value="ORX73541.1"/>
    <property type="molecule type" value="Genomic_DNA"/>
</dbReference>
<feature type="compositionally biased region" description="Acidic residues" evidence="5">
    <location>
        <begin position="548"/>
        <end position="561"/>
    </location>
</feature>
<dbReference type="Proteomes" id="UP000193922">
    <property type="component" value="Unassembled WGS sequence"/>
</dbReference>
<dbReference type="PANTHER" id="PTHR15272:SF0">
    <property type="entry name" value="CHROMATIN ASSEMBLY FACTOR 1 SUBUNIT A"/>
    <property type="match status" value="1"/>
</dbReference>
<dbReference type="GeneID" id="63802545"/>
<evidence type="ECO:0000259" key="6">
    <source>
        <dbReference type="Pfam" id="PF12253"/>
    </source>
</evidence>
<organism evidence="7 8">
    <name type="scientific">Linderina pennispora</name>
    <dbReference type="NCBI Taxonomy" id="61395"/>
    <lineage>
        <taxon>Eukaryota</taxon>
        <taxon>Fungi</taxon>
        <taxon>Fungi incertae sedis</taxon>
        <taxon>Zoopagomycota</taxon>
        <taxon>Kickxellomycotina</taxon>
        <taxon>Kickxellomycetes</taxon>
        <taxon>Kickxellales</taxon>
        <taxon>Kickxellaceae</taxon>
        <taxon>Linderina</taxon>
    </lineage>
</organism>
<keyword evidence="4" id="KW-0539">Nucleus</keyword>
<feature type="compositionally biased region" description="Acidic residues" evidence="5">
    <location>
        <begin position="481"/>
        <end position="507"/>
    </location>
</feature>
<dbReference type="GO" id="GO:0006281">
    <property type="term" value="P:DNA repair"/>
    <property type="evidence" value="ECO:0007669"/>
    <property type="project" value="UniProtKB-KW"/>
</dbReference>
<dbReference type="STRING" id="61395.A0A1Y1WIY4"/>
<dbReference type="AlphaFoldDB" id="A0A1Y1WIY4"/>
<evidence type="ECO:0000313" key="8">
    <source>
        <dbReference type="Proteomes" id="UP000193922"/>
    </source>
</evidence>
<evidence type="ECO:0000313" key="7">
    <source>
        <dbReference type="EMBL" id="ORX73541.1"/>
    </source>
</evidence>
<dbReference type="GO" id="GO:0006334">
    <property type="term" value="P:nucleosome assembly"/>
    <property type="evidence" value="ECO:0007669"/>
    <property type="project" value="TreeGrafter"/>
</dbReference>
<feature type="region of interest" description="Disordered" evidence="5">
    <location>
        <begin position="481"/>
        <end position="561"/>
    </location>
</feature>
<evidence type="ECO:0000256" key="1">
    <source>
        <dbReference type="ARBA" id="ARBA00004123"/>
    </source>
</evidence>
<evidence type="ECO:0000256" key="3">
    <source>
        <dbReference type="ARBA" id="ARBA00023204"/>
    </source>
</evidence>
<dbReference type="OrthoDB" id="440676at2759"/>
<dbReference type="Pfam" id="PF12253">
    <property type="entry name" value="CAF1A_dimeriz"/>
    <property type="match status" value="1"/>
</dbReference>
<dbReference type="InterPro" id="IPR022043">
    <property type="entry name" value="CAF1A_DD"/>
</dbReference>
<dbReference type="GO" id="GO:0005634">
    <property type="term" value="C:nucleus"/>
    <property type="evidence" value="ECO:0007669"/>
    <property type="project" value="UniProtKB-SubCell"/>
</dbReference>
<protein>
    <recommendedName>
        <fullName evidence="6">Chromatin assembly factor 1 subunit A dimerization domain-containing protein</fullName>
    </recommendedName>
</protein>
<keyword evidence="2" id="KW-0227">DNA damage</keyword>
<evidence type="ECO:0000256" key="5">
    <source>
        <dbReference type="SAM" id="MobiDB-lite"/>
    </source>
</evidence>
<proteinExistence type="predicted"/>
<feature type="region of interest" description="Disordered" evidence="5">
    <location>
        <begin position="749"/>
        <end position="777"/>
    </location>
</feature>
<dbReference type="GO" id="GO:0033186">
    <property type="term" value="C:CAF-1 complex"/>
    <property type="evidence" value="ECO:0007669"/>
    <property type="project" value="TreeGrafter"/>
</dbReference>
<feature type="domain" description="Chromatin assembly factor 1 subunit A dimerization" evidence="6">
    <location>
        <begin position="430"/>
        <end position="502"/>
    </location>
</feature>
<reference evidence="7 8" key="1">
    <citation type="submission" date="2016-07" db="EMBL/GenBank/DDBJ databases">
        <title>Pervasive Adenine N6-methylation of Active Genes in Fungi.</title>
        <authorList>
            <consortium name="DOE Joint Genome Institute"/>
            <person name="Mondo S.J."/>
            <person name="Dannebaum R.O."/>
            <person name="Kuo R.C."/>
            <person name="Labutti K."/>
            <person name="Haridas S."/>
            <person name="Kuo A."/>
            <person name="Salamov A."/>
            <person name="Ahrendt S.R."/>
            <person name="Lipzen A."/>
            <person name="Sullivan W."/>
            <person name="Andreopoulos W.B."/>
            <person name="Clum A."/>
            <person name="Lindquist E."/>
            <person name="Daum C."/>
            <person name="Ramamoorthy G.K."/>
            <person name="Gryganskyi A."/>
            <person name="Culley D."/>
            <person name="Magnuson J.K."/>
            <person name="James T.Y."/>
            <person name="O'Malley M.A."/>
            <person name="Stajich J.E."/>
            <person name="Spatafora J.W."/>
            <person name="Visel A."/>
            <person name="Grigoriev I.V."/>
        </authorList>
    </citation>
    <scope>NUCLEOTIDE SEQUENCE [LARGE SCALE GENOMIC DNA]</scope>
    <source>
        <strain evidence="7 8">ATCC 12442</strain>
    </source>
</reference>
<feature type="compositionally biased region" description="Basic residues" evidence="5">
    <location>
        <begin position="12"/>
        <end position="23"/>
    </location>
</feature>
<feature type="region of interest" description="Disordered" evidence="5">
    <location>
        <begin position="255"/>
        <end position="296"/>
    </location>
</feature>
<feature type="compositionally biased region" description="Polar residues" evidence="5">
    <location>
        <begin position="589"/>
        <end position="599"/>
    </location>
</feature>